<keyword evidence="1" id="KW-0812">Transmembrane</keyword>
<evidence type="ECO:0000313" key="2">
    <source>
        <dbReference type="EMBL" id="QEG08734.1"/>
    </source>
</evidence>
<dbReference type="RefSeq" id="YP_009846818.1">
    <property type="nucleotide sequence ID" value="NC_048772.1"/>
</dbReference>
<dbReference type="Proteomes" id="UP000325103">
    <property type="component" value="Segment"/>
</dbReference>
<protein>
    <submittedName>
        <fullName evidence="2">Uncharacterized protein</fullName>
    </submittedName>
</protein>
<dbReference type="KEGG" id="vg:55617190"/>
<keyword evidence="1" id="KW-1133">Transmembrane helix</keyword>
<proteinExistence type="predicted"/>
<keyword evidence="3" id="KW-1185">Reference proteome</keyword>
<gene>
    <name evidence="2" type="primary">4L372XY_019</name>
</gene>
<accession>A0A5B9N488</accession>
<name>A0A5B9N488_9CAUD</name>
<feature type="transmembrane region" description="Helical" evidence="1">
    <location>
        <begin position="20"/>
        <end position="41"/>
    </location>
</feature>
<organism evidence="2 3">
    <name type="scientific">Aeromonas phage 4L372XY</name>
    <dbReference type="NCBI Taxonomy" id="2588520"/>
    <lineage>
        <taxon>Viruses</taxon>
        <taxon>Duplodnaviria</taxon>
        <taxon>Heunggongvirae</taxon>
        <taxon>Uroviricota</taxon>
        <taxon>Caudoviricetes</taxon>
        <taxon>Plateaulakevirus</taxon>
        <taxon>Plateaulakevirus pv4L372XY</taxon>
    </lineage>
</organism>
<dbReference type="EMBL" id="MK813941">
    <property type="protein sequence ID" value="QEG08734.1"/>
    <property type="molecule type" value="Genomic_DNA"/>
</dbReference>
<keyword evidence="1" id="KW-0472">Membrane</keyword>
<evidence type="ECO:0000313" key="3">
    <source>
        <dbReference type="Proteomes" id="UP000325103"/>
    </source>
</evidence>
<sequence>MNGKSFQIIQTSKKGVSVFWWIFWLIVFWPFLAFVAVVHFGSETIYHVQYRNSQGKIVVDKMTQKEYSYFVNR</sequence>
<evidence type="ECO:0000256" key="1">
    <source>
        <dbReference type="SAM" id="Phobius"/>
    </source>
</evidence>
<dbReference type="GeneID" id="55617190"/>
<reference evidence="2 3" key="1">
    <citation type="submission" date="2019-04" db="EMBL/GenBank/DDBJ databases">
        <title>Nine Novel Phages from a Plateau Lake in Southwest China Provide Insights into Aeromonas Phage Diversity.</title>
        <authorList>
            <person name="Xiao W."/>
            <person name="Bai M."/>
            <person name="Wang Y."/>
            <person name="Cui X."/>
        </authorList>
    </citation>
    <scope>NUCLEOTIDE SEQUENCE [LARGE SCALE GENOMIC DNA]</scope>
</reference>